<dbReference type="EMBL" id="JBHTAS010000001">
    <property type="protein sequence ID" value="MFC7139832.1"/>
    <property type="molecule type" value="Genomic_DNA"/>
</dbReference>
<evidence type="ECO:0000313" key="4">
    <source>
        <dbReference type="Proteomes" id="UP001596432"/>
    </source>
</evidence>
<reference evidence="3 4" key="1">
    <citation type="journal article" date="2019" name="Int. J. Syst. Evol. Microbiol.">
        <title>The Global Catalogue of Microorganisms (GCM) 10K type strain sequencing project: providing services to taxonomists for standard genome sequencing and annotation.</title>
        <authorList>
            <consortium name="The Broad Institute Genomics Platform"/>
            <consortium name="The Broad Institute Genome Sequencing Center for Infectious Disease"/>
            <person name="Wu L."/>
            <person name="Ma J."/>
        </authorList>
    </citation>
    <scope>NUCLEOTIDE SEQUENCE [LARGE SCALE GENOMIC DNA]</scope>
    <source>
        <strain evidence="3 4">XZYJT29</strain>
    </source>
</reference>
<proteinExistence type="predicted"/>
<accession>A0ABD5Y319</accession>
<name>A0ABD5Y319_9EURY</name>
<sequence>MSESENISPVDSATDRLIRWILLTGDRFRITAAITGLVFAIFLLFGFTGFISLSVSDRAVWFLSGTLSGLLTLIAIAVGLNQIVLSQELGSLDDLYDRTKGTFDVHQQIGDTTNVSVSSPQASEFFLQFSNAINNRAGELEAAGEKATNEQLQEEIRDYTETLTEQTDNISADLENLGFELTDTLIVLLDYHDSWQLHTARRLDATYENELSEPAIEALDELEDLFLGLDAARDYIKSLWIQRELAELSRMMLYTGLPAVIVAGLAIFIAPEISGLTIARPIIVVLLSATIAVSLVPLAVLLAYVVRIALIAQRTAAFGPFIPEDEQQRISGQVTTESQNSDK</sequence>
<feature type="transmembrane region" description="Helical" evidence="2">
    <location>
        <begin position="59"/>
        <end position="80"/>
    </location>
</feature>
<dbReference type="InterPro" id="IPR058278">
    <property type="entry name" value="DUF7972"/>
</dbReference>
<keyword evidence="4" id="KW-1185">Reference proteome</keyword>
<feature type="transmembrane region" description="Helical" evidence="2">
    <location>
        <begin position="282"/>
        <end position="306"/>
    </location>
</feature>
<comment type="caution">
    <text evidence="3">The sequence shown here is derived from an EMBL/GenBank/DDBJ whole genome shotgun (WGS) entry which is preliminary data.</text>
</comment>
<evidence type="ECO:0000256" key="2">
    <source>
        <dbReference type="SAM" id="Phobius"/>
    </source>
</evidence>
<evidence type="ECO:0000256" key="1">
    <source>
        <dbReference type="SAM" id="Coils"/>
    </source>
</evidence>
<organism evidence="3 4">
    <name type="scientific">Halosimplex aquaticum</name>
    <dbReference type="NCBI Taxonomy" id="3026162"/>
    <lineage>
        <taxon>Archaea</taxon>
        <taxon>Methanobacteriati</taxon>
        <taxon>Methanobacteriota</taxon>
        <taxon>Stenosarchaea group</taxon>
        <taxon>Halobacteria</taxon>
        <taxon>Halobacteriales</taxon>
        <taxon>Haloarculaceae</taxon>
        <taxon>Halosimplex</taxon>
    </lineage>
</organism>
<feature type="transmembrane region" description="Helical" evidence="2">
    <location>
        <begin position="28"/>
        <end position="53"/>
    </location>
</feature>
<protein>
    <submittedName>
        <fullName evidence="3">Uncharacterized protein</fullName>
    </submittedName>
</protein>
<dbReference type="Pfam" id="PF25927">
    <property type="entry name" value="DUF7972"/>
    <property type="match status" value="1"/>
</dbReference>
<dbReference type="GeneID" id="78820097"/>
<keyword evidence="1" id="KW-0175">Coiled coil</keyword>
<keyword evidence="2" id="KW-1133">Transmembrane helix</keyword>
<feature type="coiled-coil region" evidence="1">
    <location>
        <begin position="142"/>
        <end position="169"/>
    </location>
</feature>
<dbReference type="RefSeq" id="WP_274325401.1">
    <property type="nucleotide sequence ID" value="NZ_CP118158.1"/>
</dbReference>
<dbReference type="AlphaFoldDB" id="A0ABD5Y319"/>
<evidence type="ECO:0000313" key="3">
    <source>
        <dbReference type="EMBL" id="MFC7139832.1"/>
    </source>
</evidence>
<keyword evidence="2" id="KW-0472">Membrane</keyword>
<keyword evidence="2" id="KW-0812">Transmembrane</keyword>
<gene>
    <name evidence="3" type="ORF">ACFQMA_08270</name>
</gene>
<dbReference type="Proteomes" id="UP001596432">
    <property type="component" value="Unassembled WGS sequence"/>
</dbReference>
<feature type="transmembrane region" description="Helical" evidence="2">
    <location>
        <begin position="251"/>
        <end position="270"/>
    </location>
</feature>